<evidence type="ECO:0000259" key="1">
    <source>
        <dbReference type="Pfam" id="PF13175"/>
    </source>
</evidence>
<dbReference type="PIRSF" id="PIRSF029347">
    <property type="entry name" value="RecF"/>
    <property type="match status" value="1"/>
</dbReference>
<dbReference type="Pfam" id="PF13304">
    <property type="entry name" value="AAA_21"/>
    <property type="match status" value="1"/>
</dbReference>
<accession>A0ABW4M002</accession>
<dbReference type="EMBL" id="JBHUEQ010000003">
    <property type="protein sequence ID" value="MFD1744179.1"/>
    <property type="molecule type" value="Genomic_DNA"/>
</dbReference>
<dbReference type="Gene3D" id="3.40.50.300">
    <property type="entry name" value="P-loop containing nucleotide triphosphate hydrolases"/>
    <property type="match status" value="2"/>
</dbReference>
<keyword evidence="4" id="KW-1185">Reference proteome</keyword>
<organism evidence="3 4">
    <name type="scientific">Rhizobium helianthi</name>
    <dbReference type="NCBI Taxonomy" id="1132695"/>
    <lineage>
        <taxon>Bacteria</taxon>
        <taxon>Pseudomonadati</taxon>
        <taxon>Pseudomonadota</taxon>
        <taxon>Alphaproteobacteria</taxon>
        <taxon>Hyphomicrobiales</taxon>
        <taxon>Rhizobiaceae</taxon>
        <taxon>Rhizobium/Agrobacterium group</taxon>
        <taxon>Rhizobium</taxon>
    </lineage>
</organism>
<name>A0ABW4M002_9HYPH</name>
<reference evidence="4" key="1">
    <citation type="journal article" date="2019" name="Int. J. Syst. Evol. Microbiol.">
        <title>The Global Catalogue of Microorganisms (GCM) 10K type strain sequencing project: providing services to taxonomists for standard genome sequencing and annotation.</title>
        <authorList>
            <consortium name="The Broad Institute Genomics Platform"/>
            <consortium name="The Broad Institute Genome Sequencing Center for Infectious Disease"/>
            <person name="Wu L."/>
            <person name="Ma J."/>
        </authorList>
    </citation>
    <scope>NUCLEOTIDE SEQUENCE [LARGE SCALE GENOMIC DNA]</scope>
    <source>
        <strain evidence="4">CG52</strain>
    </source>
</reference>
<dbReference type="RefSeq" id="WP_377395669.1">
    <property type="nucleotide sequence ID" value="NZ_JBHUEQ010000003.1"/>
</dbReference>
<feature type="domain" description="Endonuclease GajA/Old nuclease/RecF-like AAA" evidence="1">
    <location>
        <begin position="10"/>
        <end position="136"/>
    </location>
</feature>
<dbReference type="InterPro" id="IPR027417">
    <property type="entry name" value="P-loop_NTPase"/>
</dbReference>
<dbReference type="SUPFAM" id="SSF52540">
    <property type="entry name" value="P-loop containing nucleoside triphosphate hydrolases"/>
    <property type="match status" value="1"/>
</dbReference>
<dbReference type="InterPro" id="IPR014555">
    <property type="entry name" value="RecF-like"/>
</dbReference>
<gene>
    <name evidence="3" type="ORF">ACFSE1_01780</name>
</gene>
<dbReference type="InterPro" id="IPR041685">
    <property type="entry name" value="AAA_GajA/Old/RecF-like"/>
</dbReference>
<protein>
    <submittedName>
        <fullName evidence="3">AAA family ATPase</fullName>
    </submittedName>
</protein>
<sequence length="449" mass="50827">MDDDKTLYCIKGFRSLLDFQIQLNSGLNVIVGPNGAGKTNFIEFLDFINSLIRFGAANAVSMSGGVSKVFSTENFNKKTPLLSCEITSTALINTSEDKIELNKNFRFRYFIEVKFNKTESQIYISKEKITVYKCHDPHETVVSLQKVGSIQITRNGISDFLEPKLHITDRIYAKSERNPFSYTRPIYGRKEIKDAFDRTDIQSLEPDQSILSVRPVFSAIDAMRRVIGRGKSFNIIPEKARNADHISRSPFIEPDGTGLSSVLYFLKKLKDGNFAKAPYAFRVLDPDAFSTVMHWTNLVLPELEDINITQDLHLGRYVVTLSIRKEKPLRVSIQAASDGTIKWLTLICLIVTNRGMGCLEEPENFLHPKMQSYLVEIIRDSINEHGRDYFIITTHSETLINSCKPEELIIFQFGSSGTKCIRLSHPSKIKAEINDTGFGLGYYYAANAL</sequence>
<evidence type="ECO:0000313" key="3">
    <source>
        <dbReference type="EMBL" id="MFD1744179.1"/>
    </source>
</evidence>
<evidence type="ECO:0000259" key="2">
    <source>
        <dbReference type="Pfam" id="PF13304"/>
    </source>
</evidence>
<dbReference type="PANTHER" id="PTHR32182:SF22">
    <property type="entry name" value="ATP-DEPENDENT ENDONUCLEASE, OLD FAMILY-RELATED"/>
    <property type="match status" value="1"/>
</dbReference>
<dbReference type="Pfam" id="PF13175">
    <property type="entry name" value="AAA_15"/>
    <property type="match status" value="1"/>
</dbReference>
<feature type="domain" description="ATPase AAA-type core" evidence="2">
    <location>
        <begin position="331"/>
        <end position="400"/>
    </location>
</feature>
<comment type="caution">
    <text evidence="3">The sequence shown here is derived from an EMBL/GenBank/DDBJ whole genome shotgun (WGS) entry which is preliminary data.</text>
</comment>
<proteinExistence type="predicted"/>
<dbReference type="PANTHER" id="PTHR32182">
    <property type="entry name" value="DNA REPLICATION AND REPAIR PROTEIN RECF"/>
    <property type="match status" value="1"/>
</dbReference>
<dbReference type="Proteomes" id="UP001597322">
    <property type="component" value="Unassembled WGS sequence"/>
</dbReference>
<evidence type="ECO:0000313" key="4">
    <source>
        <dbReference type="Proteomes" id="UP001597322"/>
    </source>
</evidence>
<dbReference type="InterPro" id="IPR003959">
    <property type="entry name" value="ATPase_AAA_core"/>
</dbReference>